<organism evidence="3 4">
    <name type="scientific">Lientehia hominis</name>
    <dbReference type="NCBI Taxonomy" id="2897778"/>
    <lineage>
        <taxon>Bacteria</taxon>
        <taxon>Bacillati</taxon>
        <taxon>Bacillota</taxon>
        <taxon>Clostridia</taxon>
        <taxon>Lachnospirales</taxon>
        <taxon>Lachnospiraceae</taxon>
        <taxon>Lientehia</taxon>
    </lineage>
</organism>
<gene>
    <name evidence="3" type="ORF">LQE92_14130</name>
</gene>
<dbReference type="Gene3D" id="3.20.20.150">
    <property type="entry name" value="Divalent-metal-dependent TIM barrel enzymes"/>
    <property type="match status" value="1"/>
</dbReference>
<dbReference type="Proteomes" id="UP001299265">
    <property type="component" value="Unassembled WGS sequence"/>
</dbReference>
<reference evidence="3 4" key="1">
    <citation type="submission" date="2021-11" db="EMBL/GenBank/DDBJ databases">
        <title>Lacrimispora sp. nov. NSJ-141 isolated from human feces.</title>
        <authorList>
            <person name="Abdugheni R."/>
        </authorList>
    </citation>
    <scope>NUCLEOTIDE SEQUENCE [LARGE SCALE GENOMIC DNA]</scope>
    <source>
        <strain evidence="3 4">NSJ-141</strain>
    </source>
</reference>
<dbReference type="Pfam" id="PF01261">
    <property type="entry name" value="AP_endonuc_2"/>
    <property type="match status" value="1"/>
</dbReference>
<accession>A0AAP2RL92</accession>
<keyword evidence="1" id="KW-0413">Isomerase</keyword>
<protein>
    <submittedName>
        <fullName evidence="3">TIM barrel protein</fullName>
    </submittedName>
</protein>
<dbReference type="RefSeq" id="WP_231063586.1">
    <property type="nucleotide sequence ID" value="NZ_JAJNOR010000011.1"/>
</dbReference>
<evidence type="ECO:0000313" key="3">
    <source>
        <dbReference type="EMBL" id="MCD2493744.1"/>
    </source>
</evidence>
<dbReference type="InterPro" id="IPR050417">
    <property type="entry name" value="Sugar_Epim/Isomerase"/>
</dbReference>
<evidence type="ECO:0000259" key="2">
    <source>
        <dbReference type="Pfam" id="PF01261"/>
    </source>
</evidence>
<sequence length="276" mass="31982">MKFAFLTLDFRRFPLEFAFQCAGRYGFDGIEVWGGRPHAYPDDMTKERLDEINSWKKKYHLEIPMFCPDGLNQNKRLTSLNEKERTEAVEYIQKGIDVAEALEAPRILVVPDHPGYGLDPEEVWQAFCDSLVQLADYAEGKGVRITVEPLTPMESPVVTTSDHCVRLLKDVENENVNFMMDVVPPAIAYEPFSEYFKKLGNRMDYIHICNNDGRTDAHMKLDEGVLPIEDMFTVFKNWEYKDYVSAELYSELYWNPEMMLANTVRIINGIRERVGI</sequence>
<dbReference type="SUPFAM" id="SSF51658">
    <property type="entry name" value="Xylose isomerase-like"/>
    <property type="match status" value="1"/>
</dbReference>
<feature type="domain" description="Xylose isomerase-like TIM barrel" evidence="2">
    <location>
        <begin position="23"/>
        <end position="255"/>
    </location>
</feature>
<evidence type="ECO:0000256" key="1">
    <source>
        <dbReference type="ARBA" id="ARBA00023235"/>
    </source>
</evidence>
<name>A0AAP2RL92_9FIRM</name>
<evidence type="ECO:0000313" key="4">
    <source>
        <dbReference type="Proteomes" id="UP001299265"/>
    </source>
</evidence>
<dbReference type="PANTHER" id="PTHR43489">
    <property type="entry name" value="ISOMERASE"/>
    <property type="match status" value="1"/>
</dbReference>
<dbReference type="AlphaFoldDB" id="A0AAP2RL92"/>
<comment type="caution">
    <text evidence="3">The sequence shown here is derived from an EMBL/GenBank/DDBJ whole genome shotgun (WGS) entry which is preliminary data.</text>
</comment>
<dbReference type="InterPro" id="IPR013022">
    <property type="entry name" value="Xyl_isomerase-like_TIM-brl"/>
</dbReference>
<dbReference type="InterPro" id="IPR036237">
    <property type="entry name" value="Xyl_isomerase-like_sf"/>
</dbReference>
<dbReference type="PANTHER" id="PTHR43489:SF7">
    <property type="entry name" value="3-DEHYDRO-D-GULOSIDE 4-EPIMERASE-RELATED"/>
    <property type="match status" value="1"/>
</dbReference>
<dbReference type="GO" id="GO:0016853">
    <property type="term" value="F:isomerase activity"/>
    <property type="evidence" value="ECO:0007669"/>
    <property type="project" value="UniProtKB-KW"/>
</dbReference>
<proteinExistence type="predicted"/>
<dbReference type="EMBL" id="JAJNOR010000011">
    <property type="protein sequence ID" value="MCD2493744.1"/>
    <property type="molecule type" value="Genomic_DNA"/>
</dbReference>
<keyword evidence="4" id="KW-1185">Reference proteome</keyword>